<evidence type="ECO:0000313" key="4">
    <source>
        <dbReference type="EMBL" id="WBA43163.1"/>
    </source>
</evidence>
<name>A0ABY7LW61_9BACT</name>
<keyword evidence="1" id="KW-0175">Coiled coil</keyword>
<evidence type="ECO:0000259" key="3">
    <source>
        <dbReference type="Pfam" id="PF20155"/>
    </source>
</evidence>
<dbReference type="InterPro" id="IPR013491">
    <property type="entry name" value="Tape_meas_N"/>
</dbReference>
<dbReference type="Pfam" id="PF20155">
    <property type="entry name" value="TMP_3"/>
    <property type="match status" value="1"/>
</dbReference>
<sequence>MDLENLAIVINARIDGFEAGIDKAEKGLGRLSNYAKTTGASLTQYVTLPLGLLGAASIKTAADIQALEKGFAAVYKGAGDVGAEIKKTLEIAKLPGLGLKEALQGATNLQAAGYSAEQARRTLLAFGGALATVGKGKVELDRVTLALTQINNSTNVMQQDLNQLKDALPQIGTVLKSAFGVSNAEGLRKLGVTSQQFIEVVTTEFEKLPKVTGGLKNALENMSDAGVLALAKIGDAASNAIGLEALADKISTQVGEMATAFASLDPATQSTILGFAGVAAGAGPLLFSIGAIGQAIPVAVNGFKALSGAGSFLVAGLGPVGIAIAAVTAGLVYFVATSKSAQDEFADASTAAGNLASQLNPLLSKYEELSKKTNLTAVEQENLKDIIRRIAEVTPGAITATDEYGNAMQISTTKAKSYLKALQNIAKAKAEPALKPATENFNDLSTRLKQVQAQLDKFNKTRVTVAVQFDSRGIQLPDKVVSADTKEGDAFRKELTNRINLTRKAQLESLSEVNKIRSTIGMKPLVDAEDKRDAAALAAAKKKAKAILDSRAALEAEIQALEKETSTLSLVNDAEKIASNNKLIAAKQEQIRQIDELGIGSKAEAKSAAKDISDLAKAQDAFRDGLRKVNNEFKLQGEAYDVAGEKARVYKTFMDKLIELDKTGKVEQSPQFKAASAEYVRLIELSNEYKQNADFKQIFLNAEEAITATGEQILALGKNADESVERVKILEAQLSTSLQAVEALRKKGAEENNRFLAAEIEHAKVLQQELEKARVAAAQAKRDAAADDLLEGLNSASPGARNSLTGGGDNFADLASGKAQDELEERIRRSQQAIKELQTNGASEAMIRQAQDAVAGLKSQLDLTDVYAGAAAQASAALADIGLVIVEGIGNIITGQMSVTEGLRSIFGQTLSIIGNFMKDFGKQLLLLGAGHVALGLATGNAAMVTAGGLELAAGGALALAGTLVGFGGKAIAGGNQSSTPSTSAIATPTSNVTKTKENNLLIEVKFLPVELRAEGTQLRSVMQVDSYRLTNTR</sequence>
<protein>
    <submittedName>
        <fullName evidence="4">Tape measure protein</fullName>
    </submittedName>
</protein>
<reference evidence="4 5" key="1">
    <citation type="submission" date="2022-12" db="EMBL/GenBank/DDBJ databases">
        <title>Hymenobacter canadensis sp. nov. isolated from lake water of the Cambridge Bay, Canada.</title>
        <authorList>
            <person name="Kim W.H."/>
            <person name="Lee Y.M."/>
        </authorList>
    </citation>
    <scope>NUCLEOTIDE SEQUENCE [LARGE SCALE GENOMIC DNA]</scope>
    <source>
        <strain evidence="4 5">PAMC 29467</strain>
    </source>
</reference>
<keyword evidence="2" id="KW-0812">Transmembrane</keyword>
<organism evidence="4 5">
    <name type="scientific">Hymenobacter canadensis</name>
    <dbReference type="NCBI Taxonomy" id="2999067"/>
    <lineage>
        <taxon>Bacteria</taxon>
        <taxon>Pseudomonadati</taxon>
        <taxon>Bacteroidota</taxon>
        <taxon>Cytophagia</taxon>
        <taxon>Cytophagales</taxon>
        <taxon>Hymenobacteraceae</taxon>
        <taxon>Hymenobacter</taxon>
    </lineage>
</organism>
<feature type="coiled-coil region" evidence="1">
    <location>
        <begin position="727"/>
        <end position="783"/>
    </location>
</feature>
<evidence type="ECO:0000256" key="2">
    <source>
        <dbReference type="SAM" id="Phobius"/>
    </source>
</evidence>
<dbReference type="EMBL" id="CP114767">
    <property type="protein sequence ID" value="WBA43163.1"/>
    <property type="molecule type" value="Genomic_DNA"/>
</dbReference>
<dbReference type="NCBIfam" id="TIGR02675">
    <property type="entry name" value="tape_meas_nterm"/>
    <property type="match status" value="1"/>
</dbReference>
<evidence type="ECO:0000256" key="1">
    <source>
        <dbReference type="SAM" id="Coils"/>
    </source>
</evidence>
<keyword evidence="2" id="KW-0472">Membrane</keyword>
<feature type="transmembrane region" description="Helical" evidence="2">
    <location>
        <begin position="272"/>
        <end position="300"/>
    </location>
</feature>
<dbReference type="RefSeq" id="WP_269561207.1">
    <property type="nucleotide sequence ID" value="NZ_CP114767.1"/>
</dbReference>
<feature type="domain" description="Tape measure protein N-terminal" evidence="3">
    <location>
        <begin position="58"/>
        <end position="222"/>
    </location>
</feature>
<keyword evidence="5" id="KW-1185">Reference proteome</keyword>
<feature type="transmembrane region" description="Helical" evidence="2">
    <location>
        <begin position="312"/>
        <end position="336"/>
    </location>
</feature>
<proteinExistence type="predicted"/>
<dbReference type="Proteomes" id="UP001211005">
    <property type="component" value="Chromosome"/>
</dbReference>
<feature type="coiled-coil region" evidence="1">
    <location>
        <begin position="537"/>
        <end position="571"/>
    </location>
</feature>
<gene>
    <name evidence="4" type="ORF">O3303_06260</name>
</gene>
<accession>A0ABY7LW61</accession>
<keyword evidence="2" id="KW-1133">Transmembrane helix</keyword>
<evidence type="ECO:0000313" key="5">
    <source>
        <dbReference type="Proteomes" id="UP001211005"/>
    </source>
</evidence>